<dbReference type="SUPFAM" id="SSF81345">
    <property type="entry name" value="ABC transporter involved in vitamin B12 uptake, BtuC"/>
    <property type="match status" value="1"/>
</dbReference>
<evidence type="ECO:0000256" key="8">
    <source>
        <dbReference type="SAM" id="Phobius"/>
    </source>
</evidence>
<organism evidence="9 10">
    <name type="scientific">Neorhizobium turbinariae</name>
    <dbReference type="NCBI Taxonomy" id="2937795"/>
    <lineage>
        <taxon>Bacteria</taxon>
        <taxon>Pseudomonadati</taxon>
        <taxon>Pseudomonadota</taxon>
        <taxon>Alphaproteobacteria</taxon>
        <taxon>Hyphomicrobiales</taxon>
        <taxon>Rhizobiaceae</taxon>
        <taxon>Rhizobium/Agrobacterium group</taxon>
        <taxon>Neorhizobium</taxon>
    </lineage>
</organism>
<evidence type="ECO:0000256" key="7">
    <source>
        <dbReference type="ARBA" id="ARBA00023136"/>
    </source>
</evidence>
<dbReference type="PANTHER" id="PTHR30472:SF27">
    <property type="entry name" value="PETROBACTIN IMPORT SYSTEM PERMEASE PROTEIN YCLN"/>
    <property type="match status" value="1"/>
</dbReference>
<keyword evidence="4" id="KW-1003">Cell membrane</keyword>
<evidence type="ECO:0000256" key="3">
    <source>
        <dbReference type="ARBA" id="ARBA00022448"/>
    </source>
</evidence>
<keyword evidence="10" id="KW-1185">Reference proteome</keyword>
<keyword evidence="7 8" id="KW-0472">Membrane</keyword>
<name>A0ABT0IPT3_9HYPH</name>
<evidence type="ECO:0000256" key="2">
    <source>
        <dbReference type="ARBA" id="ARBA00007935"/>
    </source>
</evidence>
<evidence type="ECO:0000313" key="10">
    <source>
        <dbReference type="Proteomes" id="UP001202827"/>
    </source>
</evidence>
<dbReference type="InterPro" id="IPR000522">
    <property type="entry name" value="ABC_transptr_permease_BtuC"/>
</dbReference>
<comment type="similarity">
    <text evidence="2">Belongs to the binding-protein-dependent transport system permease family. FecCD subfamily.</text>
</comment>
<evidence type="ECO:0000256" key="4">
    <source>
        <dbReference type="ARBA" id="ARBA00022475"/>
    </source>
</evidence>
<proteinExistence type="inferred from homology"/>
<feature type="transmembrane region" description="Helical" evidence="8">
    <location>
        <begin position="294"/>
        <end position="313"/>
    </location>
</feature>
<comment type="caution">
    <text evidence="9">The sequence shown here is derived from an EMBL/GenBank/DDBJ whole genome shotgun (WGS) entry which is preliminary data.</text>
</comment>
<protein>
    <submittedName>
        <fullName evidence="9">ABC transporter permease</fullName>
    </submittedName>
</protein>
<feature type="transmembrane region" description="Helical" evidence="8">
    <location>
        <begin position="222"/>
        <end position="255"/>
    </location>
</feature>
<keyword evidence="3" id="KW-0813">Transport</keyword>
<evidence type="ECO:0000256" key="6">
    <source>
        <dbReference type="ARBA" id="ARBA00022989"/>
    </source>
</evidence>
<feature type="transmembrane region" description="Helical" evidence="8">
    <location>
        <begin position="184"/>
        <end position="202"/>
    </location>
</feature>
<keyword evidence="6 8" id="KW-1133">Transmembrane helix</keyword>
<feature type="transmembrane region" description="Helical" evidence="8">
    <location>
        <begin position="52"/>
        <end position="72"/>
    </location>
</feature>
<evidence type="ECO:0000313" key="9">
    <source>
        <dbReference type="EMBL" id="MCK8779895.1"/>
    </source>
</evidence>
<accession>A0ABT0IPT3</accession>
<feature type="transmembrane region" description="Helical" evidence="8">
    <location>
        <begin position="93"/>
        <end position="124"/>
    </location>
</feature>
<dbReference type="InterPro" id="IPR037294">
    <property type="entry name" value="ABC_BtuC-like"/>
</dbReference>
<dbReference type="RefSeq" id="WP_248682583.1">
    <property type="nucleotide sequence ID" value="NZ_JALPRY010000008.1"/>
</dbReference>
<feature type="transmembrane region" description="Helical" evidence="8">
    <location>
        <begin position="136"/>
        <end position="158"/>
    </location>
</feature>
<dbReference type="Gene3D" id="1.10.3470.10">
    <property type="entry name" value="ABC transporter involved in vitamin B12 uptake, BtuC"/>
    <property type="match status" value="1"/>
</dbReference>
<evidence type="ECO:0000256" key="5">
    <source>
        <dbReference type="ARBA" id="ARBA00022692"/>
    </source>
</evidence>
<gene>
    <name evidence="9" type="ORF">M0654_07820</name>
</gene>
<dbReference type="PANTHER" id="PTHR30472">
    <property type="entry name" value="FERRIC ENTEROBACTIN TRANSPORT SYSTEM PERMEASE PROTEIN"/>
    <property type="match status" value="1"/>
</dbReference>
<dbReference type="CDD" id="cd06550">
    <property type="entry name" value="TM_ABC_iron-siderophores_like"/>
    <property type="match status" value="1"/>
</dbReference>
<evidence type="ECO:0000256" key="1">
    <source>
        <dbReference type="ARBA" id="ARBA00004651"/>
    </source>
</evidence>
<comment type="subcellular location">
    <subcellularLocation>
        <location evidence="1">Cell membrane</location>
        <topology evidence="1">Multi-pass membrane protein</topology>
    </subcellularLocation>
</comment>
<dbReference type="Pfam" id="PF01032">
    <property type="entry name" value="FecCD"/>
    <property type="match status" value="1"/>
</dbReference>
<dbReference type="EMBL" id="JALPRY010000008">
    <property type="protein sequence ID" value="MCK8779895.1"/>
    <property type="molecule type" value="Genomic_DNA"/>
</dbReference>
<dbReference type="Proteomes" id="UP001202827">
    <property type="component" value="Unassembled WGS sequence"/>
</dbReference>
<feature type="transmembrane region" description="Helical" evidence="8">
    <location>
        <begin position="267"/>
        <end position="288"/>
    </location>
</feature>
<keyword evidence="5 8" id="KW-0812">Transmembrane</keyword>
<reference evidence="9 10" key="1">
    <citation type="submission" date="2022-04" db="EMBL/GenBank/DDBJ databases">
        <title>Rhizobium coralii sp. nov., isolated from coral Turbinaria peltata.</title>
        <authorList>
            <person name="Sun H."/>
        </authorList>
    </citation>
    <scope>NUCLEOTIDE SEQUENCE [LARGE SCALE GENOMIC DNA]</scope>
    <source>
        <strain evidence="9 10">NTR19</strain>
    </source>
</reference>
<sequence>MKLFLLALLATAAVAVASLFVGVSEVSLLRLLSGEGDEKMLMVLAGSRVPRTLALILAGAGMAVAGTIMQMLSRNRFVEPSTAGTVESASLGMLFVLLVAPDLPVMVKMLVAAAFALAGTAVFLGILRRVPLRSPVLVPLVGLMLGGVINACTTFFAYRYDLMQAMGAWTSGDFSAVLRGRYEVLWIALALTMAAYIAADRFTVAGMGEDFSTNLGLNYRKVVTLGLVIVSMVTASVVVTAGILPFIGLIIPNLVSMAMGDRLRHTLPWIALSGAALVLLCDTVGRIVNAPYEIPVGSVLGIIGSIFFLHMLLRRRYRAA</sequence>